<keyword evidence="1" id="KW-0472">Membrane</keyword>
<dbReference type="KEGG" id="srho:HH216_15800"/>
<feature type="transmembrane region" description="Helical" evidence="1">
    <location>
        <begin position="21"/>
        <end position="43"/>
    </location>
</feature>
<evidence type="ECO:0000313" key="2">
    <source>
        <dbReference type="EMBL" id="QJD79723.1"/>
    </source>
</evidence>
<keyword evidence="1" id="KW-0812">Transmembrane</keyword>
<sequence>MKTKLRQLWKLLTDSLWFIPGLMIISSMALGLGLVELEVYYPLHGGNEYPLLFGVGADGSRGMLSAIASSMLTVAGLSFTLTLSAISQVSSQYSPRLLRNFMKDRINQFVMGYFTGSFAYCLIVLRTIRGGDEVTFVPSIAVLAGLLLALGGVLALILFIHHIAESMQVGTIIYKIMDETTDAIDKLFPQELGEPVVSATLNEKAKRLLNEPDGWTIVSASRSGYLQEVDSVRLLDWAVEHKMIVRLEHDTGYFIGKGLPMLSVRPVDGRGVAGKLTDGECDDLQDCLQLGRYRTVEQDVRFGIQQLVDVAIKALSPGINDTTTAIMAIDHLGVVIGRLVTRPFPSPFRTDGTQLLVLTRSAQFDQMMADAFDLIRISGKANHAVFLTLLRTFDKLAGQTHDSDRLMIIRRHAALVREFSDKTLETRYEKEVVNSL</sequence>
<keyword evidence="3" id="KW-1185">Reference proteome</keyword>
<keyword evidence="1" id="KW-1133">Transmembrane helix</keyword>
<dbReference type="RefSeq" id="WP_169551685.1">
    <property type="nucleotide sequence ID" value="NZ_CP051677.1"/>
</dbReference>
<name>A0A7L5DR74_9BACT</name>
<feature type="transmembrane region" description="Helical" evidence="1">
    <location>
        <begin position="140"/>
        <end position="160"/>
    </location>
</feature>
<dbReference type="Pfam" id="PF10011">
    <property type="entry name" value="DUF2254"/>
    <property type="match status" value="1"/>
</dbReference>
<dbReference type="InterPro" id="IPR018723">
    <property type="entry name" value="DUF2254_membrane"/>
</dbReference>
<proteinExistence type="predicted"/>
<dbReference type="Proteomes" id="UP000501128">
    <property type="component" value="Chromosome"/>
</dbReference>
<feature type="transmembrane region" description="Helical" evidence="1">
    <location>
        <begin position="106"/>
        <end position="128"/>
    </location>
</feature>
<feature type="transmembrane region" description="Helical" evidence="1">
    <location>
        <begin position="63"/>
        <end position="86"/>
    </location>
</feature>
<evidence type="ECO:0000256" key="1">
    <source>
        <dbReference type="SAM" id="Phobius"/>
    </source>
</evidence>
<dbReference type="EMBL" id="CP051677">
    <property type="protein sequence ID" value="QJD79723.1"/>
    <property type="molecule type" value="Genomic_DNA"/>
</dbReference>
<evidence type="ECO:0000313" key="3">
    <source>
        <dbReference type="Proteomes" id="UP000501128"/>
    </source>
</evidence>
<gene>
    <name evidence="2" type="ORF">HH216_15800</name>
</gene>
<dbReference type="AlphaFoldDB" id="A0A7L5DR74"/>
<organism evidence="2 3">
    <name type="scientific">Spirosoma rhododendri</name>
    <dbReference type="NCBI Taxonomy" id="2728024"/>
    <lineage>
        <taxon>Bacteria</taxon>
        <taxon>Pseudomonadati</taxon>
        <taxon>Bacteroidota</taxon>
        <taxon>Cytophagia</taxon>
        <taxon>Cytophagales</taxon>
        <taxon>Cytophagaceae</taxon>
        <taxon>Spirosoma</taxon>
    </lineage>
</organism>
<protein>
    <submittedName>
        <fullName evidence="2">DUF2254 domain-containing protein</fullName>
    </submittedName>
</protein>
<reference evidence="2 3" key="1">
    <citation type="submission" date="2020-04" db="EMBL/GenBank/DDBJ databases">
        <title>Genome sequencing of novel species.</title>
        <authorList>
            <person name="Heo J."/>
            <person name="Kim S.-J."/>
            <person name="Kim J.-S."/>
            <person name="Hong S.-B."/>
            <person name="Kwon S.-W."/>
        </authorList>
    </citation>
    <scope>NUCLEOTIDE SEQUENCE [LARGE SCALE GENOMIC DNA]</scope>
    <source>
        <strain evidence="2 3">CJU-R4</strain>
    </source>
</reference>
<accession>A0A7L5DR74</accession>